<evidence type="ECO:0000313" key="1">
    <source>
        <dbReference type="EMBL" id="MPC83205.1"/>
    </source>
</evidence>
<dbReference type="AlphaFoldDB" id="A0A5B7ILH0"/>
<dbReference type="EMBL" id="VSRR010061860">
    <property type="protein sequence ID" value="MPC83205.1"/>
    <property type="molecule type" value="Genomic_DNA"/>
</dbReference>
<accession>A0A5B7ILH0</accession>
<reference evidence="1 2" key="1">
    <citation type="submission" date="2019-05" db="EMBL/GenBank/DDBJ databases">
        <title>Another draft genome of Portunus trituberculatus and its Hox gene families provides insights of decapod evolution.</title>
        <authorList>
            <person name="Jeong J.-H."/>
            <person name="Song I."/>
            <person name="Kim S."/>
            <person name="Choi T."/>
            <person name="Kim D."/>
            <person name="Ryu S."/>
            <person name="Kim W."/>
        </authorList>
    </citation>
    <scope>NUCLEOTIDE SEQUENCE [LARGE SCALE GENOMIC DNA]</scope>
    <source>
        <tissue evidence="1">Muscle</tissue>
    </source>
</reference>
<name>A0A5B7ILH0_PORTR</name>
<gene>
    <name evidence="1" type="ORF">E2C01_077907</name>
</gene>
<proteinExistence type="predicted"/>
<comment type="caution">
    <text evidence="1">The sequence shown here is derived from an EMBL/GenBank/DDBJ whole genome shotgun (WGS) entry which is preliminary data.</text>
</comment>
<dbReference type="Proteomes" id="UP000324222">
    <property type="component" value="Unassembled WGS sequence"/>
</dbReference>
<protein>
    <submittedName>
        <fullName evidence="1">Uncharacterized protein</fullName>
    </submittedName>
</protein>
<sequence>MSDWLGSAAWARALASVYQSFMDGRDSIASREKVESAASRRRSGSPPIQQEGIRLYMSGKYYSVRHPYVNRPQQKIGIRRGTTRPRQAEGQLSRSKHVVYLYLYCTTVPILHEVN</sequence>
<evidence type="ECO:0000313" key="2">
    <source>
        <dbReference type="Proteomes" id="UP000324222"/>
    </source>
</evidence>
<keyword evidence="2" id="KW-1185">Reference proteome</keyword>
<organism evidence="1 2">
    <name type="scientific">Portunus trituberculatus</name>
    <name type="common">Swimming crab</name>
    <name type="synonym">Neptunus trituberculatus</name>
    <dbReference type="NCBI Taxonomy" id="210409"/>
    <lineage>
        <taxon>Eukaryota</taxon>
        <taxon>Metazoa</taxon>
        <taxon>Ecdysozoa</taxon>
        <taxon>Arthropoda</taxon>
        <taxon>Crustacea</taxon>
        <taxon>Multicrustacea</taxon>
        <taxon>Malacostraca</taxon>
        <taxon>Eumalacostraca</taxon>
        <taxon>Eucarida</taxon>
        <taxon>Decapoda</taxon>
        <taxon>Pleocyemata</taxon>
        <taxon>Brachyura</taxon>
        <taxon>Eubrachyura</taxon>
        <taxon>Portunoidea</taxon>
        <taxon>Portunidae</taxon>
        <taxon>Portuninae</taxon>
        <taxon>Portunus</taxon>
    </lineage>
</organism>